<dbReference type="AlphaFoldDB" id="A0A5N6L814"/>
<evidence type="ECO:0000313" key="2">
    <source>
        <dbReference type="Proteomes" id="UP000326396"/>
    </source>
</evidence>
<proteinExistence type="predicted"/>
<dbReference type="Proteomes" id="UP000326396">
    <property type="component" value="Unassembled WGS sequence"/>
</dbReference>
<keyword evidence="2" id="KW-1185">Reference proteome</keyword>
<reference evidence="1 2" key="1">
    <citation type="submission" date="2019-05" db="EMBL/GenBank/DDBJ databases">
        <title>Mikania micrantha, genome provides insights into the molecular mechanism of rapid growth.</title>
        <authorList>
            <person name="Liu B."/>
        </authorList>
    </citation>
    <scope>NUCLEOTIDE SEQUENCE [LARGE SCALE GENOMIC DNA]</scope>
    <source>
        <strain evidence="1">NLD-2019</strain>
        <tissue evidence="1">Leaf</tissue>
    </source>
</reference>
<sequence>MPAPLPEIVLRVLCIAKVVQEKSSGLQAFKTCLESIQAVDRFIEEANTRAGDVVMQMKKVFFVKRAYLDDPEEIDSRVPSAIESLQLTAEFHDVIHLLKLAMTVLYVTSSHSDTCWDQQLTAVGKQMDQVKAKKLNLEMLSQQTLDSQIAATHLVFNFGFVLGTYVTSLSDAEVDMDGHIDLF</sequence>
<comment type="caution">
    <text evidence="1">The sequence shown here is derived from an EMBL/GenBank/DDBJ whole genome shotgun (WGS) entry which is preliminary data.</text>
</comment>
<organism evidence="1 2">
    <name type="scientific">Mikania micrantha</name>
    <name type="common">bitter vine</name>
    <dbReference type="NCBI Taxonomy" id="192012"/>
    <lineage>
        <taxon>Eukaryota</taxon>
        <taxon>Viridiplantae</taxon>
        <taxon>Streptophyta</taxon>
        <taxon>Embryophyta</taxon>
        <taxon>Tracheophyta</taxon>
        <taxon>Spermatophyta</taxon>
        <taxon>Magnoliopsida</taxon>
        <taxon>eudicotyledons</taxon>
        <taxon>Gunneridae</taxon>
        <taxon>Pentapetalae</taxon>
        <taxon>asterids</taxon>
        <taxon>campanulids</taxon>
        <taxon>Asterales</taxon>
        <taxon>Asteraceae</taxon>
        <taxon>Asteroideae</taxon>
        <taxon>Heliantheae alliance</taxon>
        <taxon>Eupatorieae</taxon>
        <taxon>Mikania</taxon>
    </lineage>
</organism>
<evidence type="ECO:0000313" key="1">
    <source>
        <dbReference type="EMBL" id="KAC9436901.1"/>
    </source>
</evidence>
<name>A0A5N6L814_9ASTR</name>
<gene>
    <name evidence="1" type="ORF">E3N88_45844</name>
</gene>
<dbReference type="EMBL" id="SZYD01002539">
    <property type="protein sequence ID" value="KAC9436901.1"/>
    <property type="molecule type" value="Genomic_DNA"/>
</dbReference>
<accession>A0A5N6L814</accession>
<protein>
    <submittedName>
        <fullName evidence="1">Uncharacterized protein</fullName>
    </submittedName>
</protein>